<evidence type="ECO:0000256" key="3">
    <source>
        <dbReference type="ARBA" id="ARBA00023038"/>
    </source>
</evidence>
<feature type="compositionally biased region" description="Polar residues" evidence="5">
    <location>
        <begin position="669"/>
        <end position="682"/>
    </location>
</feature>
<dbReference type="EMBL" id="BABT02000153">
    <property type="protein sequence ID" value="GAA98575.1"/>
    <property type="molecule type" value="Genomic_DNA"/>
</dbReference>
<dbReference type="RefSeq" id="XP_014567611.1">
    <property type="nucleotide sequence ID" value="XM_014712125.1"/>
</dbReference>
<organism evidence="7 8">
    <name type="scientific">Mixia osmundae (strain CBS 9802 / IAM 14324 / JCM 22182 / KY 12970)</name>
    <dbReference type="NCBI Taxonomy" id="764103"/>
    <lineage>
        <taxon>Eukaryota</taxon>
        <taxon>Fungi</taxon>
        <taxon>Dikarya</taxon>
        <taxon>Basidiomycota</taxon>
        <taxon>Pucciniomycotina</taxon>
        <taxon>Mixiomycetes</taxon>
        <taxon>Mixiales</taxon>
        <taxon>Mixiaceae</taxon>
        <taxon>Mixia</taxon>
    </lineage>
</organism>
<feature type="compositionally biased region" description="Basic and acidic residues" evidence="5">
    <location>
        <begin position="153"/>
        <end position="182"/>
    </location>
</feature>
<evidence type="ECO:0000313" key="8">
    <source>
        <dbReference type="Proteomes" id="UP000009131"/>
    </source>
</evidence>
<name>G7E6W5_MIXOS</name>
<accession>G7E6W5</accession>
<feature type="compositionally biased region" description="Basic residues" evidence="5">
    <location>
        <begin position="683"/>
        <end position="693"/>
    </location>
</feature>
<feature type="region of interest" description="Disordered" evidence="5">
    <location>
        <begin position="423"/>
        <end position="470"/>
    </location>
</feature>
<feature type="compositionally biased region" description="Polar residues" evidence="5">
    <location>
        <begin position="14"/>
        <end position="33"/>
    </location>
</feature>
<feature type="region of interest" description="Disordered" evidence="5">
    <location>
        <begin position="112"/>
        <end position="293"/>
    </location>
</feature>
<dbReference type="InterPro" id="IPR017351">
    <property type="entry name" value="PINCH-1-4-like"/>
</dbReference>
<dbReference type="GO" id="GO:0046872">
    <property type="term" value="F:metal ion binding"/>
    <property type="evidence" value="ECO:0007669"/>
    <property type="project" value="UniProtKB-KW"/>
</dbReference>
<protein>
    <recommendedName>
        <fullName evidence="6">LIM zinc-binding domain-containing protein</fullName>
    </recommendedName>
</protein>
<dbReference type="Proteomes" id="UP000009131">
    <property type="component" value="Unassembled WGS sequence"/>
</dbReference>
<dbReference type="Gene3D" id="2.10.110.10">
    <property type="entry name" value="Cysteine Rich Protein"/>
    <property type="match status" value="2"/>
</dbReference>
<evidence type="ECO:0000313" key="7">
    <source>
        <dbReference type="EMBL" id="GAA98575.1"/>
    </source>
</evidence>
<feature type="region of interest" description="Disordered" evidence="5">
    <location>
        <begin position="314"/>
        <end position="394"/>
    </location>
</feature>
<evidence type="ECO:0000259" key="6">
    <source>
        <dbReference type="PROSITE" id="PS50023"/>
    </source>
</evidence>
<dbReference type="PANTHER" id="PTHR24210:SF14">
    <property type="entry name" value="LIM ZINC-BINDING DOMAIN-CONTAINING PROTEIN"/>
    <property type="match status" value="1"/>
</dbReference>
<dbReference type="Pfam" id="PF00412">
    <property type="entry name" value="LIM"/>
    <property type="match status" value="2"/>
</dbReference>
<dbReference type="STRING" id="764103.G7E6W5"/>
<dbReference type="PANTHER" id="PTHR24210">
    <property type="entry name" value="LIM DOMAIN-CONTAINING PROTEIN"/>
    <property type="match status" value="1"/>
</dbReference>
<feature type="compositionally biased region" description="Polar residues" evidence="5">
    <location>
        <begin position="129"/>
        <end position="143"/>
    </location>
</feature>
<dbReference type="SMART" id="SM00132">
    <property type="entry name" value="LIM"/>
    <property type="match status" value="2"/>
</dbReference>
<dbReference type="InParanoid" id="G7E6W5"/>
<evidence type="ECO:0000256" key="4">
    <source>
        <dbReference type="PROSITE-ProRule" id="PRU00125"/>
    </source>
</evidence>
<feature type="domain" description="LIM zinc-binding" evidence="6">
    <location>
        <begin position="534"/>
        <end position="597"/>
    </location>
</feature>
<dbReference type="OrthoDB" id="1112565at2759"/>
<keyword evidence="1 4" id="KW-0479">Metal-binding</keyword>
<feature type="compositionally biased region" description="Polar residues" evidence="5">
    <location>
        <begin position="354"/>
        <end position="372"/>
    </location>
</feature>
<feature type="compositionally biased region" description="Basic and acidic residues" evidence="5">
    <location>
        <begin position="423"/>
        <end position="432"/>
    </location>
</feature>
<gene>
    <name evidence="7" type="primary">Mo05262</name>
    <name evidence="7" type="ORF">E5Q_05262</name>
</gene>
<evidence type="ECO:0000256" key="1">
    <source>
        <dbReference type="ARBA" id="ARBA00022723"/>
    </source>
</evidence>
<keyword evidence="8" id="KW-1185">Reference proteome</keyword>
<evidence type="ECO:0000256" key="2">
    <source>
        <dbReference type="ARBA" id="ARBA00022833"/>
    </source>
</evidence>
<feature type="compositionally biased region" description="Polar residues" evidence="5">
    <location>
        <begin position="250"/>
        <end position="264"/>
    </location>
</feature>
<dbReference type="GO" id="GO:0030695">
    <property type="term" value="F:GTPase regulator activity"/>
    <property type="evidence" value="ECO:0007669"/>
    <property type="project" value="UniProtKB-ARBA"/>
</dbReference>
<feature type="region of interest" description="Disordered" evidence="5">
    <location>
        <begin position="669"/>
        <end position="693"/>
    </location>
</feature>
<dbReference type="SUPFAM" id="SSF57716">
    <property type="entry name" value="Glucocorticoid receptor-like (DNA-binding domain)"/>
    <property type="match status" value="2"/>
</dbReference>
<dbReference type="HOGENOM" id="CLU_397448_0_0_1"/>
<sequence length="693" mass="76625">MSRAMAFLGSYMPQTFTGERSPISPTLSRTSSRPQDDEEPTIKCSDCSRSVPLSEMVDHFCSSGARGRGVRESVAAFNFGRNMRDRAPPMPSDAVERVNGLEKQMSLRGLRAPPTQLTIDTHSRPRNGSMISPSARTPVSGGSLSPARPIYRQPDEPVYRARTDSNQRQLADRPARSRHNERAFPSLPSNGSIDSNLSRSYSQSSRSTAPTSVETSPQDYEGQKRFQPSLPKPQQRARKDSTDSAILNYLSPTALQDSPSQSSIYDGYAKRNDAPMSPVVEEDSRNPSARGDWSGLNKAFDRMNMVVNTSSAALSQKLPPLPSWRSAPTGLDRAAGTAARLQPNRPAESRQQETRQPARQQRQPVYSPTESAYGSEPYSAISRDGRMRRSPATSKGLDDLLEQFNANSPDEEEFDVFTGSRATENRQRERMEAVPTREMSIKSSSRSRSPMPTMARSVSPLPPLSIPRSNTSLAPSPVEFTRLSPVKSSLPLFCAACDCDLVEPSRANPSGRNVAIHRSGASFCSDCYADRYLPRCRHCDLPINGQAVGSVDGKIKGKYHKHCFGCSVCNEPFPDRDFYVYDEKPVCKLHYHSLSDSLCVTCGEGIEGACVSLGEGENSRGGRYHPDHFCCSQPSCRVQLTEWHYTLDGLPFCEKHALAREAAKQAKYAQQSGYSRQAPTSRAQKRRTVIRRM</sequence>
<dbReference type="PROSITE" id="PS50023">
    <property type="entry name" value="LIM_DOMAIN_2"/>
    <property type="match status" value="1"/>
</dbReference>
<feature type="region of interest" description="Disordered" evidence="5">
    <location>
        <begin position="14"/>
        <end position="45"/>
    </location>
</feature>
<dbReference type="AlphaFoldDB" id="G7E6W5"/>
<dbReference type="eggNOG" id="KOG1703">
    <property type="taxonomic scope" value="Eukaryota"/>
</dbReference>
<comment type="caution">
    <text evidence="7">The sequence shown here is derived from an EMBL/GenBank/DDBJ whole genome shotgun (WGS) entry which is preliminary data.</text>
</comment>
<reference evidence="7 8" key="1">
    <citation type="journal article" date="2011" name="J. Gen. Appl. Microbiol.">
        <title>Draft genome sequencing of the enigmatic basidiomycete Mixia osmundae.</title>
        <authorList>
            <person name="Nishida H."/>
            <person name="Nagatsuka Y."/>
            <person name="Sugiyama J."/>
        </authorList>
    </citation>
    <scope>NUCLEOTIDE SEQUENCE [LARGE SCALE GENOMIC DNA]</scope>
    <source>
        <strain evidence="8">CBS 9802 / IAM 14324 / JCM 22182 / KY 12970</strain>
    </source>
</reference>
<feature type="compositionally biased region" description="Low complexity" evidence="5">
    <location>
        <begin position="195"/>
        <end position="212"/>
    </location>
</feature>
<keyword evidence="2 4" id="KW-0862">Zinc</keyword>
<dbReference type="InterPro" id="IPR001781">
    <property type="entry name" value="Znf_LIM"/>
</dbReference>
<dbReference type="CDD" id="cd08368">
    <property type="entry name" value="LIM"/>
    <property type="match status" value="1"/>
</dbReference>
<reference evidence="7 8" key="2">
    <citation type="journal article" date="2012" name="Open Biol.">
        <title>Characteristics of nucleosomes and linker DNA regions on the genome of the basidiomycete Mixia osmundae revealed by mono- and dinucleosome mapping.</title>
        <authorList>
            <person name="Nishida H."/>
            <person name="Kondo S."/>
            <person name="Matsumoto T."/>
            <person name="Suzuki Y."/>
            <person name="Yoshikawa H."/>
            <person name="Taylor T.D."/>
            <person name="Sugiyama J."/>
        </authorList>
    </citation>
    <scope>NUCLEOTIDE SEQUENCE [LARGE SCALE GENOMIC DNA]</scope>
    <source>
        <strain evidence="8">CBS 9802 / IAM 14324 / JCM 22182 / KY 12970</strain>
    </source>
</reference>
<proteinExistence type="predicted"/>
<keyword evidence="3 4" id="KW-0440">LIM domain</keyword>
<evidence type="ECO:0000256" key="5">
    <source>
        <dbReference type="SAM" id="MobiDB-lite"/>
    </source>
</evidence>
<dbReference type="PROSITE" id="PS00478">
    <property type="entry name" value="LIM_DOMAIN_1"/>
    <property type="match status" value="1"/>
</dbReference>